<proteinExistence type="predicted"/>
<dbReference type="InterPro" id="IPR000700">
    <property type="entry name" value="PAS-assoc_C"/>
</dbReference>
<dbReference type="SMART" id="SM00091">
    <property type="entry name" value="PAS"/>
    <property type="match status" value="2"/>
</dbReference>
<dbReference type="PRINTS" id="PR00344">
    <property type="entry name" value="BCTRLSENSOR"/>
</dbReference>
<evidence type="ECO:0000256" key="6">
    <source>
        <dbReference type="ARBA" id="ARBA00023012"/>
    </source>
</evidence>
<feature type="domain" description="PAS" evidence="10">
    <location>
        <begin position="314"/>
        <end position="386"/>
    </location>
</feature>
<dbReference type="InterPro" id="IPR003018">
    <property type="entry name" value="GAF"/>
</dbReference>
<evidence type="ECO:0000256" key="7">
    <source>
        <dbReference type="ARBA" id="ARBA00023136"/>
    </source>
</evidence>
<organism evidence="12 13">
    <name type="scientific">Aerosakkonema funiforme FACHB-1375</name>
    <dbReference type="NCBI Taxonomy" id="2949571"/>
    <lineage>
        <taxon>Bacteria</taxon>
        <taxon>Bacillati</taxon>
        <taxon>Cyanobacteriota</taxon>
        <taxon>Cyanophyceae</taxon>
        <taxon>Oscillatoriophycideae</taxon>
        <taxon>Aerosakkonematales</taxon>
        <taxon>Aerosakkonemataceae</taxon>
        <taxon>Aerosakkonema</taxon>
    </lineage>
</organism>
<dbReference type="Pfam" id="PF13185">
    <property type="entry name" value="GAF_2"/>
    <property type="match status" value="1"/>
</dbReference>
<accession>A0A926VL95</accession>
<dbReference type="Gene3D" id="1.10.287.130">
    <property type="match status" value="1"/>
</dbReference>
<dbReference type="GO" id="GO:0030295">
    <property type="term" value="F:protein kinase activator activity"/>
    <property type="evidence" value="ECO:0007669"/>
    <property type="project" value="TreeGrafter"/>
</dbReference>
<dbReference type="FunFam" id="1.10.287.130:FF:000070">
    <property type="entry name" value="Histidine kinase sensor protein"/>
    <property type="match status" value="1"/>
</dbReference>
<comment type="catalytic activity">
    <reaction evidence="1">
        <text>ATP + protein L-histidine = ADP + protein N-phospho-L-histidine.</text>
        <dbReference type="EC" id="2.7.13.3"/>
    </reaction>
</comment>
<dbReference type="SUPFAM" id="SSF55781">
    <property type="entry name" value="GAF domain-like"/>
    <property type="match status" value="1"/>
</dbReference>
<dbReference type="GO" id="GO:0000155">
    <property type="term" value="F:phosphorelay sensor kinase activity"/>
    <property type="evidence" value="ECO:0007669"/>
    <property type="project" value="InterPro"/>
</dbReference>
<dbReference type="FunFam" id="3.30.565.10:FF:000006">
    <property type="entry name" value="Sensor histidine kinase WalK"/>
    <property type="match status" value="1"/>
</dbReference>
<feature type="domain" description="PAC" evidence="11">
    <location>
        <begin position="388"/>
        <end position="442"/>
    </location>
</feature>
<evidence type="ECO:0000256" key="5">
    <source>
        <dbReference type="ARBA" id="ARBA00022777"/>
    </source>
</evidence>
<dbReference type="SUPFAM" id="SSF55874">
    <property type="entry name" value="ATPase domain of HSP90 chaperone/DNA topoisomerase II/histidine kinase"/>
    <property type="match status" value="1"/>
</dbReference>
<feature type="domain" description="Histidine kinase" evidence="9">
    <location>
        <begin position="471"/>
        <end position="682"/>
    </location>
</feature>
<evidence type="ECO:0000259" key="9">
    <source>
        <dbReference type="PROSITE" id="PS50109"/>
    </source>
</evidence>
<dbReference type="EC" id="2.7.13.3" evidence="2"/>
<evidence type="ECO:0000313" key="12">
    <source>
        <dbReference type="EMBL" id="MBD2185995.1"/>
    </source>
</evidence>
<evidence type="ECO:0000256" key="8">
    <source>
        <dbReference type="SAM" id="Coils"/>
    </source>
</evidence>
<dbReference type="InterPro" id="IPR000014">
    <property type="entry name" value="PAS"/>
</dbReference>
<dbReference type="RefSeq" id="WP_190474872.1">
    <property type="nucleotide sequence ID" value="NZ_JACJPW010000157.1"/>
</dbReference>
<gene>
    <name evidence="12" type="ORF">H6G03_33885</name>
</gene>
<reference evidence="12" key="2">
    <citation type="submission" date="2020-08" db="EMBL/GenBank/DDBJ databases">
        <authorList>
            <person name="Chen M."/>
            <person name="Teng W."/>
            <person name="Zhao L."/>
            <person name="Hu C."/>
            <person name="Zhou Y."/>
            <person name="Han B."/>
            <person name="Song L."/>
            <person name="Shu W."/>
        </authorList>
    </citation>
    <scope>NUCLEOTIDE SEQUENCE</scope>
    <source>
        <strain evidence="12">FACHB-1375</strain>
    </source>
</reference>
<dbReference type="InterPro" id="IPR036097">
    <property type="entry name" value="HisK_dim/P_sf"/>
</dbReference>
<dbReference type="PROSITE" id="PS50109">
    <property type="entry name" value="HIS_KIN"/>
    <property type="match status" value="1"/>
</dbReference>
<name>A0A926VL95_9CYAN</name>
<dbReference type="Proteomes" id="UP000641646">
    <property type="component" value="Unassembled WGS sequence"/>
</dbReference>
<dbReference type="AlphaFoldDB" id="A0A926VL95"/>
<evidence type="ECO:0000313" key="13">
    <source>
        <dbReference type="Proteomes" id="UP000641646"/>
    </source>
</evidence>
<reference evidence="12" key="1">
    <citation type="journal article" date="2015" name="ISME J.">
        <title>Draft Genome Sequence of Streptomyces incarnatus NRRL8089, which Produces the Nucleoside Antibiotic Sinefungin.</title>
        <authorList>
            <person name="Oshima K."/>
            <person name="Hattori M."/>
            <person name="Shimizu H."/>
            <person name="Fukuda K."/>
            <person name="Nemoto M."/>
            <person name="Inagaki K."/>
            <person name="Tamura T."/>
        </authorList>
    </citation>
    <scope>NUCLEOTIDE SEQUENCE</scope>
    <source>
        <strain evidence="12">FACHB-1375</strain>
    </source>
</reference>
<keyword evidence="3" id="KW-0597">Phosphoprotein</keyword>
<dbReference type="InterPro" id="IPR035965">
    <property type="entry name" value="PAS-like_dom_sf"/>
</dbReference>
<keyword evidence="7" id="KW-0472">Membrane</keyword>
<keyword evidence="8" id="KW-0175">Coiled coil</keyword>
<keyword evidence="5" id="KW-0418">Kinase</keyword>
<dbReference type="InterPro" id="IPR013656">
    <property type="entry name" value="PAS_4"/>
</dbReference>
<dbReference type="PROSITE" id="PS50113">
    <property type="entry name" value="PAC"/>
    <property type="match status" value="1"/>
</dbReference>
<dbReference type="PROSITE" id="PS50112">
    <property type="entry name" value="PAS"/>
    <property type="match status" value="1"/>
</dbReference>
<dbReference type="Pfam" id="PF02518">
    <property type="entry name" value="HATPase_c"/>
    <property type="match status" value="1"/>
</dbReference>
<dbReference type="NCBIfam" id="TIGR00229">
    <property type="entry name" value="sensory_box"/>
    <property type="match status" value="2"/>
</dbReference>
<comment type="caution">
    <text evidence="12">The sequence shown here is derived from an EMBL/GenBank/DDBJ whole genome shotgun (WGS) entry which is preliminary data.</text>
</comment>
<feature type="coiled-coil region" evidence="8">
    <location>
        <begin position="426"/>
        <end position="464"/>
    </location>
</feature>
<dbReference type="SMART" id="SM00388">
    <property type="entry name" value="HisKA"/>
    <property type="match status" value="1"/>
</dbReference>
<dbReference type="PANTHER" id="PTHR42878:SF15">
    <property type="entry name" value="BACTERIOPHYTOCHROME"/>
    <property type="match status" value="1"/>
</dbReference>
<dbReference type="InterPro" id="IPR036890">
    <property type="entry name" value="HATPase_C_sf"/>
</dbReference>
<evidence type="ECO:0000259" key="11">
    <source>
        <dbReference type="PROSITE" id="PS50113"/>
    </source>
</evidence>
<dbReference type="InterPro" id="IPR050351">
    <property type="entry name" value="BphY/WalK/GraS-like"/>
</dbReference>
<dbReference type="Pfam" id="PF00512">
    <property type="entry name" value="HisKA"/>
    <property type="match status" value="1"/>
</dbReference>
<sequence>MMDRDLERPNPDYERIESHLLRRTRQLEILCRAIHQLNLALEIPVVMGSLVASAMELVEAGAGTYGLINQGEMVFNEYRENEKIRPINIVFSRGVGVPGRVMETREHYISNAPNNDPHVLPQMYQEFAFYNIVNMPIFNRRGELIGCLELHNKAERRPFDSNDVTVLQGLAASAAVALENAQILKEREEALEALRKSEELYKTLARNFPNGTVALFDRDLTYTIAEGTELASIGLSKKSLEGKTLWEIFPPKFCEIAEPMYQAALDGKETVSEIFFANRIYLVHTLPVKNESVEVVSGMVMMQNITERKQAEKERQQLISLLENSSDYIALASLDGKIIFLNDAGQRLVGINNIEEAKRTVVFDFLMKEDICDYMERVLPAIIKNGRWEGEYRFRNFQNNEPIIVQKNAFRIADAKTGKPIAIATISRDITERKRAEQEIIKLNEELEKRVIERTAQLEAANKELEAFSYSVSHDLRAPLRSIDGFSQALLERYADKLDEKGKHYLQRVRAGSQRMAELIDDLLTLSRVTRSEMHRTQVDLSALAKSICQELQETQPQRQVEWQIAEGLVAQADARLLRVVMENLLNNAWKFTSKGIRSHIEFGCEIQPDGQMAYFVRDSGAGFDMAYADKLFGAFQRLHNTAEFPGTGIGLATTQRIVHRHGGRVWAIAAVDRGATFYFTL</sequence>
<keyword evidence="6" id="KW-0902">Two-component regulatory system</keyword>
<dbReference type="Pfam" id="PF08448">
    <property type="entry name" value="PAS_4"/>
    <property type="match status" value="2"/>
</dbReference>
<feature type="coiled-coil region" evidence="8">
    <location>
        <begin position="180"/>
        <end position="207"/>
    </location>
</feature>
<dbReference type="SUPFAM" id="SSF55785">
    <property type="entry name" value="PYP-like sensor domain (PAS domain)"/>
    <property type="match status" value="2"/>
</dbReference>
<dbReference type="InterPro" id="IPR005467">
    <property type="entry name" value="His_kinase_dom"/>
</dbReference>
<dbReference type="Gene3D" id="3.30.450.20">
    <property type="entry name" value="PAS domain"/>
    <property type="match status" value="2"/>
</dbReference>
<dbReference type="InterPro" id="IPR029016">
    <property type="entry name" value="GAF-like_dom_sf"/>
</dbReference>
<evidence type="ECO:0000259" key="10">
    <source>
        <dbReference type="PROSITE" id="PS50112"/>
    </source>
</evidence>
<evidence type="ECO:0000256" key="3">
    <source>
        <dbReference type="ARBA" id="ARBA00022553"/>
    </source>
</evidence>
<dbReference type="SMART" id="SM00387">
    <property type="entry name" value="HATPase_c"/>
    <property type="match status" value="1"/>
</dbReference>
<keyword evidence="13" id="KW-1185">Reference proteome</keyword>
<protein>
    <recommendedName>
        <fullName evidence="2">histidine kinase</fullName>
        <ecNumber evidence="2">2.7.13.3</ecNumber>
    </recommendedName>
</protein>
<dbReference type="Gene3D" id="3.30.450.40">
    <property type="match status" value="1"/>
</dbReference>
<dbReference type="GO" id="GO:0007234">
    <property type="term" value="P:osmosensory signaling via phosphorelay pathway"/>
    <property type="evidence" value="ECO:0007669"/>
    <property type="project" value="TreeGrafter"/>
</dbReference>
<evidence type="ECO:0000256" key="1">
    <source>
        <dbReference type="ARBA" id="ARBA00000085"/>
    </source>
</evidence>
<dbReference type="CDD" id="cd00082">
    <property type="entry name" value="HisKA"/>
    <property type="match status" value="1"/>
</dbReference>
<evidence type="ECO:0000256" key="2">
    <source>
        <dbReference type="ARBA" id="ARBA00012438"/>
    </source>
</evidence>
<keyword evidence="4" id="KW-0808">Transferase</keyword>
<dbReference type="PANTHER" id="PTHR42878">
    <property type="entry name" value="TWO-COMPONENT HISTIDINE KINASE"/>
    <property type="match status" value="1"/>
</dbReference>
<dbReference type="SMART" id="SM00065">
    <property type="entry name" value="GAF"/>
    <property type="match status" value="1"/>
</dbReference>
<dbReference type="InterPro" id="IPR004358">
    <property type="entry name" value="Sig_transdc_His_kin-like_C"/>
</dbReference>
<dbReference type="SUPFAM" id="SSF47384">
    <property type="entry name" value="Homodimeric domain of signal transducing histidine kinase"/>
    <property type="match status" value="1"/>
</dbReference>
<dbReference type="InterPro" id="IPR003661">
    <property type="entry name" value="HisK_dim/P_dom"/>
</dbReference>
<dbReference type="InterPro" id="IPR003594">
    <property type="entry name" value="HATPase_dom"/>
</dbReference>
<dbReference type="GO" id="GO:0000156">
    <property type="term" value="F:phosphorelay response regulator activity"/>
    <property type="evidence" value="ECO:0007669"/>
    <property type="project" value="TreeGrafter"/>
</dbReference>
<evidence type="ECO:0000256" key="4">
    <source>
        <dbReference type="ARBA" id="ARBA00022679"/>
    </source>
</evidence>
<dbReference type="CDD" id="cd00130">
    <property type="entry name" value="PAS"/>
    <property type="match status" value="1"/>
</dbReference>
<dbReference type="EMBL" id="JACJPW010000157">
    <property type="protein sequence ID" value="MBD2185995.1"/>
    <property type="molecule type" value="Genomic_DNA"/>
</dbReference>
<dbReference type="GO" id="GO:0016020">
    <property type="term" value="C:membrane"/>
    <property type="evidence" value="ECO:0007669"/>
    <property type="project" value="UniProtKB-SubCell"/>
</dbReference>
<dbReference type="Gene3D" id="3.30.565.10">
    <property type="entry name" value="Histidine kinase-like ATPase, C-terminal domain"/>
    <property type="match status" value="1"/>
</dbReference>